<evidence type="ECO:0000313" key="22">
    <source>
        <dbReference type="EMBL" id="GDY30390.1"/>
    </source>
</evidence>
<comment type="PTM">
    <text evidence="18">Binds 2 heme c groups covalently per subunit.</text>
</comment>
<evidence type="ECO:0000256" key="19">
    <source>
        <dbReference type="PIRSR" id="PIRSR000007-51"/>
    </source>
</evidence>
<evidence type="ECO:0000256" key="18">
    <source>
        <dbReference type="PIRSR" id="PIRSR000007-50"/>
    </source>
</evidence>
<evidence type="ECO:0000256" key="3">
    <source>
        <dbReference type="ARBA" id="ARBA00017819"/>
    </source>
</evidence>
<dbReference type="InterPro" id="IPR036909">
    <property type="entry name" value="Cyt_c-like_dom_sf"/>
</dbReference>
<evidence type="ECO:0000256" key="10">
    <source>
        <dbReference type="ARBA" id="ARBA00022737"/>
    </source>
</evidence>
<keyword evidence="13 17" id="KW-1133">Transmembrane helix</keyword>
<evidence type="ECO:0000256" key="13">
    <source>
        <dbReference type="ARBA" id="ARBA00022989"/>
    </source>
</evidence>
<dbReference type="InterPro" id="IPR009152">
    <property type="entry name" value="bc1_cytC-su"/>
</dbReference>
<keyword evidence="9 17" id="KW-0479">Metal-binding</keyword>
<keyword evidence="5 17" id="KW-1003">Cell membrane</keyword>
<dbReference type="GO" id="GO:0005886">
    <property type="term" value="C:plasma membrane"/>
    <property type="evidence" value="ECO:0007669"/>
    <property type="project" value="UniProtKB-SubCell"/>
</dbReference>
<comment type="caution">
    <text evidence="22">The sequence shown here is derived from an EMBL/GenBank/DDBJ whole genome shotgun (WGS) entry which is preliminary data.</text>
</comment>
<evidence type="ECO:0000256" key="4">
    <source>
        <dbReference type="ARBA" id="ARBA00022448"/>
    </source>
</evidence>
<keyword evidence="7 17" id="KW-0679">Respiratory chain</keyword>
<keyword evidence="4 17" id="KW-0813">Transport</keyword>
<keyword evidence="12 17" id="KW-0249">Electron transport</keyword>
<reference evidence="23" key="1">
    <citation type="submission" date="2019-04" db="EMBL/GenBank/DDBJ databases">
        <title>Draft genome sequence of Pseudonocardiaceae bacterium SL3-2-4.</title>
        <authorList>
            <person name="Ningsih F."/>
            <person name="Yokota A."/>
            <person name="Sakai Y."/>
            <person name="Nanatani K."/>
            <person name="Yabe S."/>
            <person name="Oetari A."/>
            <person name="Sjamsuridzal W."/>
        </authorList>
    </citation>
    <scope>NUCLEOTIDE SEQUENCE [LARGE SCALE GENOMIC DNA]</scope>
    <source>
        <strain evidence="23">SL3-2-4</strain>
    </source>
</reference>
<dbReference type="InterPro" id="IPR050597">
    <property type="entry name" value="Cytochrome_c_Oxidase_Subunit"/>
</dbReference>
<keyword evidence="15 17" id="KW-0472">Membrane</keyword>
<dbReference type="EMBL" id="BJFL01000007">
    <property type="protein sequence ID" value="GDY30390.1"/>
    <property type="molecule type" value="Genomic_DNA"/>
</dbReference>
<feature type="compositionally biased region" description="Basic residues" evidence="20">
    <location>
        <begin position="34"/>
        <end position="44"/>
    </location>
</feature>
<dbReference type="InterPro" id="IPR009056">
    <property type="entry name" value="Cyt_c-like_dom"/>
</dbReference>
<feature type="domain" description="Cytochrome c" evidence="21">
    <location>
        <begin position="82"/>
        <end position="162"/>
    </location>
</feature>
<evidence type="ECO:0000256" key="17">
    <source>
        <dbReference type="PIRNR" id="PIRNR000007"/>
    </source>
</evidence>
<evidence type="ECO:0000256" key="16">
    <source>
        <dbReference type="ARBA" id="ARBA00029351"/>
    </source>
</evidence>
<evidence type="ECO:0000256" key="15">
    <source>
        <dbReference type="ARBA" id="ARBA00023136"/>
    </source>
</evidence>
<comment type="subcellular location">
    <subcellularLocation>
        <location evidence="1 17">Cell membrane</location>
        <topology evidence="1 17">Multi-pass membrane protein</topology>
    </subcellularLocation>
</comment>
<dbReference type="Pfam" id="PF13442">
    <property type="entry name" value="Cytochrome_CBB3"/>
    <property type="match status" value="2"/>
</dbReference>
<keyword evidence="23" id="KW-1185">Reference proteome</keyword>
<keyword evidence="10" id="KW-0677">Repeat</keyword>
<dbReference type="PROSITE" id="PS51007">
    <property type="entry name" value="CYTC"/>
    <property type="match status" value="2"/>
</dbReference>
<comment type="subunit">
    <text evidence="17">The cytochrome bc1 complex is composed of a cytochrome b (QcrB), the Rieske iron-sulfur protein (QcrA) and a diheme cytochrome c (QcrC) subunit.</text>
</comment>
<dbReference type="GO" id="GO:0008121">
    <property type="term" value="F:quinol-cytochrome-c reductase activity"/>
    <property type="evidence" value="ECO:0007669"/>
    <property type="project" value="UniProtKB-UniRule"/>
</dbReference>
<dbReference type="OrthoDB" id="9811281at2"/>
<feature type="binding site" description="covalent" evidence="18">
    <location>
        <position position="194"/>
    </location>
    <ligand>
        <name>heme c</name>
        <dbReference type="ChEBI" id="CHEBI:61717"/>
        <label>2</label>
    </ligand>
</feature>
<dbReference type="SUPFAM" id="SSF46626">
    <property type="entry name" value="Cytochrome c"/>
    <property type="match status" value="2"/>
</dbReference>
<dbReference type="EC" id="7.1.1.8" evidence="2 17"/>
<feature type="binding site" description="covalent" evidence="18">
    <location>
        <position position="98"/>
    </location>
    <ligand>
        <name>heme c</name>
        <dbReference type="ChEBI" id="CHEBI:61717"/>
        <label>1</label>
    </ligand>
</feature>
<dbReference type="PIRSF" id="PIRSF000007">
    <property type="entry name" value="Ubiq_cycred_cyc"/>
    <property type="match status" value="1"/>
</dbReference>
<dbReference type="GO" id="GO:0020037">
    <property type="term" value="F:heme binding"/>
    <property type="evidence" value="ECO:0007669"/>
    <property type="project" value="UniProtKB-UniRule"/>
</dbReference>
<evidence type="ECO:0000256" key="7">
    <source>
        <dbReference type="ARBA" id="ARBA00022660"/>
    </source>
</evidence>
<dbReference type="GO" id="GO:0005506">
    <property type="term" value="F:iron ion binding"/>
    <property type="evidence" value="ECO:0007669"/>
    <property type="project" value="UniProtKB-UniRule"/>
</dbReference>
<evidence type="ECO:0000256" key="2">
    <source>
        <dbReference type="ARBA" id="ARBA00012951"/>
    </source>
</evidence>
<evidence type="ECO:0000256" key="20">
    <source>
        <dbReference type="SAM" id="MobiDB-lite"/>
    </source>
</evidence>
<proteinExistence type="predicted"/>
<protein>
    <recommendedName>
        <fullName evidence="3 17">Cytochrome bc1 complex cytochrome c subunit</fullName>
        <ecNumber evidence="2 17">7.1.1.8</ecNumber>
    </recommendedName>
</protein>
<feature type="transmembrane region" description="Helical" evidence="17">
    <location>
        <begin position="277"/>
        <end position="296"/>
    </location>
</feature>
<feature type="binding site" description="axial binding residue" evidence="19">
    <location>
        <position position="195"/>
    </location>
    <ligand>
        <name>heme c</name>
        <dbReference type="ChEBI" id="CHEBI:61717"/>
        <label>2</label>
    </ligand>
    <ligandPart>
        <name>Fe</name>
        <dbReference type="ChEBI" id="CHEBI:18248"/>
    </ligandPart>
</feature>
<feature type="transmembrane region" description="Helical" evidence="17">
    <location>
        <begin position="48"/>
        <end position="68"/>
    </location>
</feature>
<organism evidence="22 23">
    <name type="scientific">Gandjariella thermophila</name>
    <dbReference type="NCBI Taxonomy" id="1931992"/>
    <lineage>
        <taxon>Bacteria</taxon>
        <taxon>Bacillati</taxon>
        <taxon>Actinomycetota</taxon>
        <taxon>Actinomycetes</taxon>
        <taxon>Pseudonocardiales</taxon>
        <taxon>Pseudonocardiaceae</taxon>
        <taxon>Gandjariella</taxon>
    </lineage>
</organism>
<dbReference type="AlphaFoldDB" id="A0A4D4J5M7"/>
<evidence type="ECO:0000256" key="5">
    <source>
        <dbReference type="ARBA" id="ARBA00022475"/>
    </source>
</evidence>
<keyword evidence="11 17" id="KW-1278">Translocase</keyword>
<dbReference type="Proteomes" id="UP000298860">
    <property type="component" value="Unassembled WGS sequence"/>
</dbReference>
<evidence type="ECO:0000256" key="12">
    <source>
        <dbReference type="ARBA" id="ARBA00022982"/>
    </source>
</evidence>
<evidence type="ECO:0000259" key="21">
    <source>
        <dbReference type="PROSITE" id="PS51007"/>
    </source>
</evidence>
<comment type="catalytic activity">
    <reaction evidence="16 17">
        <text>a quinol + 2 Fe(III)-[cytochrome c](out) = a quinone + 2 Fe(II)-[cytochrome c](out) + 2 H(+)(out)</text>
        <dbReference type="Rhea" id="RHEA:11484"/>
        <dbReference type="Rhea" id="RHEA-COMP:10350"/>
        <dbReference type="Rhea" id="RHEA-COMP:14399"/>
        <dbReference type="ChEBI" id="CHEBI:15378"/>
        <dbReference type="ChEBI" id="CHEBI:24646"/>
        <dbReference type="ChEBI" id="CHEBI:29033"/>
        <dbReference type="ChEBI" id="CHEBI:29034"/>
        <dbReference type="ChEBI" id="CHEBI:132124"/>
        <dbReference type="EC" id="7.1.1.8"/>
    </reaction>
</comment>
<sequence length="298" mass="30368">MTTKRNSAAAGADVAAAEAGAGTATSAASGGSPGRRRTRSRSKLRRRISGLLALGVALVGAGALYSVLTPTPQTARAADDPALIRQGEQVYNNTCITCHGANLQGVQDRGPSLIGVGSAAVYFQTSTGRMPLAAQSAQADRKPPKLSPEEIDALMAYVQAHGGGPQKPDESDAALVGGDPARGGELFRLNCASCHNFTGRGGALSSGKFAPDLDQATPSQVYTAMLSGPENMPKFSDRQLSPEEKKDIIAYIKSVTDGKNNPGGNALGGIGPVSEGLIAFIVGIAALVGVTLWIGAKA</sequence>
<evidence type="ECO:0000256" key="1">
    <source>
        <dbReference type="ARBA" id="ARBA00004651"/>
    </source>
</evidence>
<feature type="binding site" description="axial binding residue" evidence="19">
    <location>
        <position position="99"/>
    </location>
    <ligand>
        <name>heme c</name>
        <dbReference type="ChEBI" id="CHEBI:61717"/>
        <label>1</label>
    </ligand>
    <ligandPart>
        <name>Fe</name>
        <dbReference type="ChEBI" id="CHEBI:18248"/>
    </ligandPart>
</feature>
<name>A0A4D4J5M7_9PSEU</name>
<feature type="domain" description="Cytochrome c" evidence="21">
    <location>
        <begin position="178"/>
        <end position="256"/>
    </location>
</feature>
<evidence type="ECO:0000256" key="9">
    <source>
        <dbReference type="ARBA" id="ARBA00022723"/>
    </source>
</evidence>
<feature type="binding site" description="covalent" evidence="18">
    <location>
        <position position="191"/>
    </location>
    <ligand>
        <name>heme c</name>
        <dbReference type="ChEBI" id="CHEBI:61717"/>
        <label>2</label>
    </ligand>
</feature>
<dbReference type="Gene3D" id="1.10.760.10">
    <property type="entry name" value="Cytochrome c-like domain"/>
    <property type="match status" value="2"/>
</dbReference>
<feature type="compositionally biased region" description="Low complexity" evidence="20">
    <location>
        <begin position="1"/>
        <end position="30"/>
    </location>
</feature>
<keyword evidence="8 17" id="KW-0812">Transmembrane</keyword>
<dbReference type="PANTHER" id="PTHR33751">
    <property type="entry name" value="CBB3-TYPE CYTOCHROME C OXIDASE SUBUNIT FIXP"/>
    <property type="match status" value="1"/>
</dbReference>
<feature type="binding site" description="covalent" evidence="18">
    <location>
        <position position="95"/>
    </location>
    <ligand>
        <name>heme c</name>
        <dbReference type="ChEBI" id="CHEBI:61717"/>
        <label>1</label>
    </ligand>
</feature>
<accession>A0A4D4J5M7</accession>
<feature type="region of interest" description="Disordered" evidence="20">
    <location>
        <begin position="1"/>
        <end position="44"/>
    </location>
</feature>
<gene>
    <name evidence="22" type="primary">qcrC</name>
    <name evidence="22" type="ORF">GTS_20230</name>
</gene>
<keyword evidence="6 17" id="KW-0349">Heme</keyword>
<evidence type="ECO:0000256" key="11">
    <source>
        <dbReference type="ARBA" id="ARBA00022967"/>
    </source>
</evidence>
<evidence type="ECO:0000256" key="8">
    <source>
        <dbReference type="ARBA" id="ARBA00022692"/>
    </source>
</evidence>
<dbReference type="RefSeq" id="WP_137813509.1">
    <property type="nucleotide sequence ID" value="NZ_BJFL01000007.1"/>
</dbReference>
<dbReference type="PANTHER" id="PTHR33751:SF13">
    <property type="entry name" value="CYTOCHROME BC1 COMPLEX CYTOCHROME C SUBUNIT"/>
    <property type="match status" value="1"/>
</dbReference>
<evidence type="ECO:0000256" key="14">
    <source>
        <dbReference type="ARBA" id="ARBA00023004"/>
    </source>
</evidence>
<evidence type="ECO:0000313" key="23">
    <source>
        <dbReference type="Proteomes" id="UP000298860"/>
    </source>
</evidence>
<evidence type="ECO:0000256" key="6">
    <source>
        <dbReference type="ARBA" id="ARBA00022617"/>
    </source>
</evidence>
<keyword evidence="14 17" id="KW-0408">Iron</keyword>